<dbReference type="Gene3D" id="3.40.50.150">
    <property type="entry name" value="Vaccinia Virus protein VP39"/>
    <property type="match status" value="1"/>
</dbReference>
<evidence type="ECO:0000256" key="1">
    <source>
        <dbReference type="ARBA" id="ARBA00022603"/>
    </source>
</evidence>
<organism evidence="6 8">
    <name type="scientific">Eggerthella lenta</name>
    <name type="common">Eubacterium lentum</name>
    <dbReference type="NCBI Taxonomy" id="84112"/>
    <lineage>
        <taxon>Bacteria</taxon>
        <taxon>Bacillati</taxon>
        <taxon>Actinomycetota</taxon>
        <taxon>Coriobacteriia</taxon>
        <taxon>Eggerthellales</taxon>
        <taxon>Eggerthellaceae</taxon>
        <taxon>Eggerthella</taxon>
    </lineage>
</organism>
<dbReference type="InterPro" id="IPR029063">
    <property type="entry name" value="SAM-dependent_MTases_sf"/>
</dbReference>
<dbReference type="Pfam" id="PF13847">
    <property type="entry name" value="Methyltransf_31"/>
    <property type="match status" value="1"/>
</dbReference>
<dbReference type="Proteomes" id="UP000253857">
    <property type="component" value="Unassembled WGS sequence"/>
</dbReference>
<name>A0A369N306_EGGLN</name>
<dbReference type="GO" id="GO:0032259">
    <property type="term" value="P:methylation"/>
    <property type="evidence" value="ECO:0007669"/>
    <property type="project" value="UniProtKB-KW"/>
</dbReference>
<protein>
    <submittedName>
        <fullName evidence="6">Methyltransferase domain-containing protein</fullName>
    </submittedName>
</protein>
<dbReference type="PANTHER" id="PTHR43464:SF19">
    <property type="entry name" value="UBIQUINONE BIOSYNTHESIS O-METHYLTRANSFERASE, MITOCHONDRIAL"/>
    <property type="match status" value="1"/>
</dbReference>
<dbReference type="Proteomes" id="UP000253970">
    <property type="component" value="Unassembled WGS sequence"/>
</dbReference>
<keyword evidence="1 6" id="KW-0489">Methyltransferase</keyword>
<dbReference type="EMBL" id="PPTU01000018">
    <property type="protein sequence ID" value="RDB68713.1"/>
    <property type="molecule type" value="Genomic_DNA"/>
</dbReference>
<evidence type="ECO:0000313" key="5">
    <source>
        <dbReference type="EMBL" id="RDB68713.1"/>
    </source>
</evidence>
<keyword evidence="2 6" id="KW-0808">Transferase</keyword>
<dbReference type="RefSeq" id="WP_086414359.1">
    <property type="nucleotide sequence ID" value="NZ_BQNE01000001.1"/>
</dbReference>
<sequence>MDELELRHAEAHYAEMPRDGYSGRCEMLLPEDLRGMRVLDLGCRNGKGACKLADRVGPDGFVLGVDPSAACVARAEATAAAACAEGAAWAERLAFARGCFEDLRAAGVEDASFDVVIVNSVLNLAWDLEGALREAARALAPDGFLYHAGVFADEPLPTAVMQAFACAGNVFGAARSQAEFARIAVDRAGFSSCSFERERPVEPDGSDAAEELRGRSFTAAIARARR</sequence>
<dbReference type="EMBL" id="PPTY01000028">
    <property type="protein sequence ID" value="RDB82953.1"/>
    <property type="molecule type" value="Genomic_DNA"/>
</dbReference>
<keyword evidence="3" id="KW-0949">S-adenosyl-L-methionine</keyword>
<dbReference type="EMBL" id="PPUQ01000013">
    <property type="protein sequence ID" value="RDC37342.1"/>
    <property type="molecule type" value="Genomic_DNA"/>
</dbReference>
<proteinExistence type="predicted"/>
<evidence type="ECO:0000313" key="8">
    <source>
        <dbReference type="Proteomes" id="UP000253857"/>
    </source>
</evidence>
<comment type="caution">
    <text evidence="6">The sequence shown here is derived from an EMBL/GenBank/DDBJ whole genome shotgun (WGS) entry which is preliminary data.</text>
</comment>
<accession>A0A369N306</accession>
<evidence type="ECO:0000313" key="10">
    <source>
        <dbReference type="Proteomes" id="UP000253970"/>
    </source>
</evidence>
<dbReference type="PANTHER" id="PTHR43464">
    <property type="entry name" value="METHYLTRANSFERASE"/>
    <property type="match status" value="1"/>
</dbReference>
<evidence type="ECO:0000256" key="3">
    <source>
        <dbReference type="ARBA" id="ARBA00022691"/>
    </source>
</evidence>
<evidence type="ECO:0000259" key="4">
    <source>
        <dbReference type="Pfam" id="PF13847"/>
    </source>
</evidence>
<dbReference type="SUPFAM" id="SSF53335">
    <property type="entry name" value="S-adenosyl-L-methionine-dependent methyltransferases"/>
    <property type="match status" value="1"/>
</dbReference>
<feature type="domain" description="Methyltransferase" evidence="4">
    <location>
        <begin position="34"/>
        <end position="183"/>
    </location>
</feature>
<gene>
    <name evidence="7" type="ORF">C1853_10275</name>
    <name evidence="6" type="ORF">C1871_12615</name>
    <name evidence="5" type="ORF">C1875_11235</name>
</gene>
<dbReference type="Proteomes" id="UP000253915">
    <property type="component" value="Unassembled WGS sequence"/>
</dbReference>
<dbReference type="AlphaFoldDB" id="A0A369N306"/>
<evidence type="ECO:0000313" key="7">
    <source>
        <dbReference type="EMBL" id="RDC37342.1"/>
    </source>
</evidence>
<reference evidence="8 9" key="1">
    <citation type="journal article" date="2018" name="Elife">
        <title>Discovery and characterization of a prevalent human gut bacterial enzyme sufficient for the inactivation of a family of plant toxins.</title>
        <authorList>
            <person name="Koppel N."/>
            <person name="Bisanz J.E."/>
            <person name="Pandelia M.E."/>
            <person name="Turnbaugh P.J."/>
            <person name="Balskus E.P."/>
        </authorList>
    </citation>
    <scope>NUCLEOTIDE SEQUENCE [LARGE SCALE GENOMIC DNA]</scope>
    <source>
        <strain evidence="7 9">16A</strain>
        <strain evidence="6 8">FAA1-1-60AUCSF</strain>
        <strain evidence="5 10">W1 BHI 6</strain>
    </source>
</reference>
<dbReference type="GO" id="GO:0008168">
    <property type="term" value="F:methyltransferase activity"/>
    <property type="evidence" value="ECO:0007669"/>
    <property type="project" value="UniProtKB-KW"/>
</dbReference>
<evidence type="ECO:0000313" key="6">
    <source>
        <dbReference type="EMBL" id="RDB82953.1"/>
    </source>
</evidence>
<evidence type="ECO:0000256" key="2">
    <source>
        <dbReference type="ARBA" id="ARBA00022679"/>
    </source>
</evidence>
<dbReference type="InterPro" id="IPR025714">
    <property type="entry name" value="Methyltranfer_dom"/>
</dbReference>
<evidence type="ECO:0000313" key="9">
    <source>
        <dbReference type="Proteomes" id="UP000253915"/>
    </source>
</evidence>